<dbReference type="Proteomes" id="UP000765509">
    <property type="component" value="Unassembled WGS sequence"/>
</dbReference>
<dbReference type="AlphaFoldDB" id="A0A9Q3CBT1"/>
<sequence length="112" mass="12166">MLTRPHSPPDVTLTLPPISTLITPYTYTPPPCTILTLLRPPQDIPPTPPSHLPHPLCHLPCLRLGGALPTCLKHCLPSPPSSLLMLPHPCHSQSICSHGALKIYFLCLLPPI</sequence>
<comment type="caution">
    <text evidence="1">The sequence shown here is derived from an EMBL/GenBank/DDBJ whole genome shotgun (WGS) entry which is preliminary data.</text>
</comment>
<keyword evidence="2" id="KW-1185">Reference proteome</keyword>
<evidence type="ECO:0000313" key="2">
    <source>
        <dbReference type="Proteomes" id="UP000765509"/>
    </source>
</evidence>
<dbReference type="EMBL" id="AVOT02006673">
    <property type="protein sequence ID" value="MBW0482161.1"/>
    <property type="molecule type" value="Genomic_DNA"/>
</dbReference>
<name>A0A9Q3CBT1_9BASI</name>
<organism evidence="1 2">
    <name type="scientific">Austropuccinia psidii MF-1</name>
    <dbReference type="NCBI Taxonomy" id="1389203"/>
    <lineage>
        <taxon>Eukaryota</taxon>
        <taxon>Fungi</taxon>
        <taxon>Dikarya</taxon>
        <taxon>Basidiomycota</taxon>
        <taxon>Pucciniomycotina</taxon>
        <taxon>Pucciniomycetes</taxon>
        <taxon>Pucciniales</taxon>
        <taxon>Sphaerophragmiaceae</taxon>
        <taxon>Austropuccinia</taxon>
    </lineage>
</organism>
<accession>A0A9Q3CBT1</accession>
<gene>
    <name evidence="1" type="ORF">O181_021876</name>
</gene>
<proteinExistence type="predicted"/>
<protein>
    <submittedName>
        <fullName evidence="1">Uncharacterized protein</fullName>
    </submittedName>
</protein>
<evidence type="ECO:0000313" key="1">
    <source>
        <dbReference type="EMBL" id="MBW0482161.1"/>
    </source>
</evidence>
<reference evidence="1" key="1">
    <citation type="submission" date="2021-03" db="EMBL/GenBank/DDBJ databases">
        <title>Draft genome sequence of rust myrtle Austropuccinia psidii MF-1, a brazilian biotype.</title>
        <authorList>
            <person name="Quecine M.C."/>
            <person name="Pachon D.M.R."/>
            <person name="Bonatelli M.L."/>
            <person name="Correr F.H."/>
            <person name="Franceschini L.M."/>
            <person name="Leite T.F."/>
            <person name="Margarido G.R.A."/>
            <person name="Almeida C.A."/>
            <person name="Ferrarezi J.A."/>
            <person name="Labate C.A."/>
        </authorList>
    </citation>
    <scope>NUCLEOTIDE SEQUENCE</scope>
    <source>
        <strain evidence="1">MF-1</strain>
    </source>
</reference>